<evidence type="ECO:0000256" key="1">
    <source>
        <dbReference type="ARBA" id="ARBA00007953"/>
    </source>
</evidence>
<evidence type="ECO:0000256" key="2">
    <source>
        <dbReference type="ARBA" id="ARBA00022694"/>
    </source>
</evidence>
<dbReference type="PANTHER" id="PTHR47811:SF1">
    <property type="entry name" value="TRNA PSEUDOURIDINE SYNTHASE D"/>
    <property type="match status" value="1"/>
</dbReference>
<dbReference type="InterPro" id="IPR043165">
    <property type="entry name" value="TruD_insert_sf"/>
</dbReference>
<dbReference type="CDD" id="cd02575">
    <property type="entry name" value="PseudoU_synth_EcTruD"/>
    <property type="match status" value="1"/>
</dbReference>
<dbReference type="GO" id="GO:0031119">
    <property type="term" value="P:tRNA pseudouridine synthesis"/>
    <property type="evidence" value="ECO:0007669"/>
    <property type="project" value="UniProtKB-UniRule"/>
</dbReference>
<dbReference type="InterPro" id="IPR001656">
    <property type="entry name" value="PsdUridine_synth_TruD"/>
</dbReference>
<proteinExistence type="inferred from homology"/>
<comment type="catalytic activity">
    <reaction evidence="4">
        <text>uridine(13) in tRNA = pseudouridine(13) in tRNA</text>
        <dbReference type="Rhea" id="RHEA:42540"/>
        <dbReference type="Rhea" id="RHEA-COMP:10105"/>
        <dbReference type="Rhea" id="RHEA-COMP:10106"/>
        <dbReference type="ChEBI" id="CHEBI:65314"/>
        <dbReference type="ChEBI" id="CHEBI:65315"/>
        <dbReference type="EC" id="5.4.99.27"/>
    </reaction>
</comment>
<sequence length="338" mass="37595">MSTLPFLTAASPGCGGLFKATPEDFEVEELPAYEPSAEKDCEHLFLWVEKRGHSTQDVARALARHCGFPEKDVSWAGLKDRHAVTRQYLCAPARFVEPKLETFVMPGVTVLRHARHRNKLKGGHLHGNRFIITLRAVKDVDAAKRSLELLVKLGIPNYFGEQRFGLGGDNAAKGKQILLAGGRHRDRFERKLFLSAYQSELFNRVLARRLTDGTYAKALRGDVLKKVPTGGEFICAEPEVDQPRVDAFEVSPTGPLFGPEMRRPEAEVDALENAVLEDEGIERTLFDKGGNETSGVRRPLRVPLALEEVNADGDVLRLRFTLPAGSYATVLLRELLKD</sequence>
<comment type="similarity">
    <text evidence="1 4">Belongs to the pseudouridine synthase TruD family.</text>
</comment>
<dbReference type="GO" id="GO:0160150">
    <property type="term" value="F:tRNA pseudouridine(13) synthase activity"/>
    <property type="evidence" value="ECO:0007669"/>
    <property type="project" value="UniProtKB-EC"/>
</dbReference>
<reference evidence="6 7" key="1">
    <citation type="submission" date="2017-08" db="EMBL/GenBank/DDBJ databases">
        <title>Infants hospitalized years apart are colonized by the same room-sourced microbial strains.</title>
        <authorList>
            <person name="Brooks B."/>
            <person name="Olm M.R."/>
            <person name="Firek B.A."/>
            <person name="Baker R."/>
            <person name="Thomas B.C."/>
            <person name="Morowitz M.J."/>
            <person name="Banfield J.F."/>
        </authorList>
    </citation>
    <scope>NUCLEOTIDE SEQUENCE [LARGE SCALE GENOMIC DNA]</scope>
    <source>
        <strain evidence="6">S2_003_000_R2_14</strain>
    </source>
</reference>
<dbReference type="Gene3D" id="3.30.2340.10">
    <property type="entry name" value="TruD, insertion domain"/>
    <property type="match status" value="1"/>
</dbReference>
<dbReference type="InterPro" id="IPR011760">
    <property type="entry name" value="PsdUridine_synth_TruD_insert"/>
</dbReference>
<comment type="function">
    <text evidence="4">Responsible for synthesis of pseudouridine from uracil-13 in transfer RNAs.</text>
</comment>
<name>A0A2W5VBM0_9BACT</name>
<evidence type="ECO:0000259" key="5">
    <source>
        <dbReference type="PROSITE" id="PS50984"/>
    </source>
</evidence>
<dbReference type="AlphaFoldDB" id="A0A2W5VBM0"/>
<gene>
    <name evidence="4" type="primary">truD</name>
    <name evidence="6" type="ORF">DI536_27255</name>
</gene>
<dbReference type="InterPro" id="IPR020119">
    <property type="entry name" value="PsdUridine_synth_TruD_CS"/>
</dbReference>
<protein>
    <recommendedName>
        <fullName evidence="4">tRNA pseudouridine synthase D</fullName>
        <ecNumber evidence="4">5.4.99.27</ecNumber>
    </recommendedName>
    <alternativeName>
        <fullName evidence="4">tRNA pseudouridine(13) synthase</fullName>
    </alternativeName>
    <alternativeName>
        <fullName evidence="4">tRNA pseudouridylate synthase D</fullName>
    </alternativeName>
    <alternativeName>
        <fullName evidence="4">tRNA-uridine isomerase D</fullName>
    </alternativeName>
</protein>
<comment type="caution">
    <text evidence="6">The sequence shown here is derived from an EMBL/GenBank/DDBJ whole genome shotgun (WGS) entry which is preliminary data.</text>
</comment>
<dbReference type="InterPro" id="IPR020103">
    <property type="entry name" value="PsdUridine_synth_cat_dom_sf"/>
</dbReference>
<dbReference type="PROSITE" id="PS01268">
    <property type="entry name" value="UPF0024"/>
    <property type="match status" value="1"/>
</dbReference>
<dbReference type="Pfam" id="PF01142">
    <property type="entry name" value="TruD"/>
    <property type="match status" value="2"/>
</dbReference>
<dbReference type="EMBL" id="QFQP01000030">
    <property type="protein sequence ID" value="PZR07571.1"/>
    <property type="molecule type" value="Genomic_DNA"/>
</dbReference>
<dbReference type="PROSITE" id="PS50984">
    <property type="entry name" value="TRUD"/>
    <property type="match status" value="1"/>
</dbReference>
<dbReference type="PANTHER" id="PTHR47811">
    <property type="entry name" value="TRNA PSEUDOURIDINE SYNTHASE D"/>
    <property type="match status" value="1"/>
</dbReference>
<evidence type="ECO:0000313" key="7">
    <source>
        <dbReference type="Proteomes" id="UP000249061"/>
    </source>
</evidence>
<dbReference type="InterPro" id="IPR042214">
    <property type="entry name" value="TruD_catalytic"/>
</dbReference>
<dbReference type="Gene3D" id="3.30.2350.20">
    <property type="entry name" value="TruD, catalytic domain"/>
    <property type="match status" value="1"/>
</dbReference>
<dbReference type="HAMAP" id="MF_01082">
    <property type="entry name" value="TruD"/>
    <property type="match status" value="1"/>
</dbReference>
<keyword evidence="3 4" id="KW-0413">Isomerase</keyword>
<evidence type="ECO:0000256" key="4">
    <source>
        <dbReference type="HAMAP-Rule" id="MF_01082"/>
    </source>
</evidence>
<dbReference type="InterPro" id="IPR050170">
    <property type="entry name" value="TruD_pseudoU_synthase"/>
</dbReference>
<dbReference type="GO" id="GO:0005829">
    <property type="term" value="C:cytosol"/>
    <property type="evidence" value="ECO:0007669"/>
    <property type="project" value="TreeGrafter"/>
</dbReference>
<feature type="domain" description="TRUD" evidence="5">
    <location>
        <begin position="154"/>
        <end position="302"/>
    </location>
</feature>
<dbReference type="Proteomes" id="UP000249061">
    <property type="component" value="Unassembled WGS sequence"/>
</dbReference>
<keyword evidence="2 4" id="KW-0819">tRNA processing</keyword>
<dbReference type="GO" id="GO:0003723">
    <property type="term" value="F:RNA binding"/>
    <property type="evidence" value="ECO:0007669"/>
    <property type="project" value="InterPro"/>
</dbReference>
<evidence type="ECO:0000313" key="6">
    <source>
        <dbReference type="EMBL" id="PZR07571.1"/>
    </source>
</evidence>
<evidence type="ECO:0000256" key="3">
    <source>
        <dbReference type="ARBA" id="ARBA00023235"/>
    </source>
</evidence>
<dbReference type="SUPFAM" id="SSF55120">
    <property type="entry name" value="Pseudouridine synthase"/>
    <property type="match status" value="1"/>
</dbReference>
<feature type="active site" description="Nucleophile" evidence="4">
    <location>
        <position position="80"/>
    </location>
</feature>
<accession>A0A2W5VBM0</accession>
<organism evidence="6 7">
    <name type="scientific">Archangium gephyra</name>
    <dbReference type="NCBI Taxonomy" id="48"/>
    <lineage>
        <taxon>Bacteria</taxon>
        <taxon>Pseudomonadati</taxon>
        <taxon>Myxococcota</taxon>
        <taxon>Myxococcia</taxon>
        <taxon>Myxococcales</taxon>
        <taxon>Cystobacterineae</taxon>
        <taxon>Archangiaceae</taxon>
        <taxon>Archangium</taxon>
    </lineage>
</organism>
<dbReference type="EC" id="5.4.99.27" evidence="4"/>